<dbReference type="RefSeq" id="WP_198039917.1">
    <property type="nucleotide sequence ID" value="NZ_JBHSOJ010000016.1"/>
</dbReference>
<dbReference type="Proteomes" id="UP001596110">
    <property type="component" value="Unassembled WGS sequence"/>
</dbReference>
<name>A0ABW0UE72_9STRE</name>
<sequence>MTSYLLLLRGINLGKNNKVSMLELREQLEKLGLQTVSSYINTGNLFFDSEKTLTELENVIEAFFLKTYDFSIPFVIVPSEMVIKEVLPSWWSEDAYRKDALFYLKGTTKELVAEIIKEWSLADEDLYLGETALFWLTRTKESYTKTAHAKKITAKPFNQMVTLRNANTFNKLISLAKEKR</sequence>
<dbReference type="Pfam" id="PF08002">
    <property type="entry name" value="DUF1697"/>
    <property type="match status" value="1"/>
</dbReference>
<dbReference type="PANTHER" id="PTHR36439:SF1">
    <property type="entry name" value="DUF1697 DOMAIN-CONTAINING PROTEIN"/>
    <property type="match status" value="1"/>
</dbReference>
<keyword evidence="2" id="KW-1185">Reference proteome</keyword>
<evidence type="ECO:0000313" key="2">
    <source>
        <dbReference type="Proteomes" id="UP001596110"/>
    </source>
</evidence>
<gene>
    <name evidence="1" type="ORF">ACFPQ3_07535</name>
</gene>
<accession>A0ABW0UE72</accession>
<dbReference type="InterPro" id="IPR012545">
    <property type="entry name" value="DUF1697"/>
</dbReference>
<dbReference type="PANTHER" id="PTHR36439">
    <property type="entry name" value="BLL4334 PROTEIN"/>
    <property type="match status" value="1"/>
</dbReference>
<dbReference type="PIRSF" id="PIRSF008502">
    <property type="entry name" value="UCP008502"/>
    <property type="match status" value="1"/>
</dbReference>
<comment type="caution">
    <text evidence="1">The sequence shown here is derived from an EMBL/GenBank/DDBJ whole genome shotgun (WGS) entry which is preliminary data.</text>
</comment>
<evidence type="ECO:0000313" key="1">
    <source>
        <dbReference type="EMBL" id="MFC5631428.1"/>
    </source>
</evidence>
<dbReference type="EMBL" id="JBHSOJ010000016">
    <property type="protein sequence ID" value="MFC5631428.1"/>
    <property type="molecule type" value="Genomic_DNA"/>
</dbReference>
<dbReference type="SUPFAM" id="SSF160379">
    <property type="entry name" value="SP0830-like"/>
    <property type="match status" value="1"/>
</dbReference>
<protein>
    <submittedName>
        <fullName evidence="1">DUF1697 domain-containing protein</fullName>
    </submittedName>
</protein>
<reference evidence="2" key="1">
    <citation type="journal article" date="2019" name="Int. J. Syst. Evol. Microbiol.">
        <title>The Global Catalogue of Microorganisms (GCM) 10K type strain sequencing project: providing services to taxonomists for standard genome sequencing and annotation.</title>
        <authorList>
            <consortium name="The Broad Institute Genomics Platform"/>
            <consortium name="The Broad Institute Genome Sequencing Center for Infectious Disease"/>
            <person name="Wu L."/>
            <person name="Ma J."/>
        </authorList>
    </citation>
    <scope>NUCLEOTIDE SEQUENCE [LARGE SCALE GENOMIC DNA]</scope>
    <source>
        <strain evidence="2">DT43</strain>
    </source>
</reference>
<organism evidence="1 2">
    <name type="scientific">Streptococcus caledonicus</name>
    <dbReference type="NCBI Taxonomy" id="2614158"/>
    <lineage>
        <taxon>Bacteria</taxon>
        <taxon>Bacillati</taxon>
        <taxon>Bacillota</taxon>
        <taxon>Bacilli</taxon>
        <taxon>Lactobacillales</taxon>
        <taxon>Streptococcaceae</taxon>
        <taxon>Streptococcus</taxon>
    </lineage>
</organism>
<proteinExistence type="predicted"/>
<dbReference type="Gene3D" id="3.30.70.1280">
    <property type="entry name" value="SP0830-like domains"/>
    <property type="match status" value="1"/>
</dbReference>
<dbReference type="Gene3D" id="3.30.70.1260">
    <property type="entry name" value="bacterial protein sp0830 like"/>
    <property type="match status" value="1"/>
</dbReference>